<evidence type="ECO:0000313" key="3">
    <source>
        <dbReference type="Proteomes" id="UP000314985"/>
    </source>
</evidence>
<protein>
    <submittedName>
        <fullName evidence="2">Uncharacterized protein</fullName>
    </submittedName>
</protein>
<evidence type="ECO:0000313" key="2">
    <source>
        <dbReference type="Ensembl" id="ENSSSCP00070028104.1"/>
    </source>
</evidence>
<reference evidence="2 3" key="1">
    <citation type="submission" date="2017-08" db="EMBL/GenBank/DDBJ databases">
        <title>USMARCv1.0.</title>
        <authorList>
            <person name="Hannum G.I."/>
            <person name="Koren S."/>
            <person name="Schroeder S.G."/>
            <person name="Chin S.C."/>
            <person name="Nonneman D.J."/>
            <person name="Becker S.A."/>
            <person name="Rosen B.D."/>
            <person name="Bickhart D.M."/>
            <person name="Putnam N.H."/>
            <person name="Green R.E."/>
            <person name="Tuggle C.K."/>
            <person name="Liu H."/>
            <person name="Rohrer G.A."/>
            <person name="Warr A."/>
            <person name="Hall R."/>
            <person name="Kim K."/>
            <person name="Hume D.A."/>
            <person name="Talbot R."/>
            <person name="Chow W."/>
            <person name="Howe K."/>
            <person name="Schwartz A.S."/>
            <person name="Watson M."/>
            <person name="Archibald A.L."/>
            <person name="Phillippy A.M."/>
            <person name="Smith T.P.L."/>
        </authorList>
    </citation>
    <scope>NUCLEOTIDE SEQUENCE [LARGE SCALE GENOMIC DNA]</scope>
</reference>
<reference evidence="2" key="2">
    <citation type="submission" date="2025-08" db="UniProtKB">
        <authorList>
            <consortium name="Ensembl"/>
        </authorList>
    </citation>
    <scope>IDENTIFICATION</scope>
</reference>
<evidence type="ECO:0000256" key="1">
    <source>
        <dbReference type="SAM" id="MobiDB-lite"/>
    </source>
</evidence>
<name>A0A4X1UJ27_PIG</name>
<accession>A0A4X1UJ27</accession>
<dbReference type="Ensembl" id="ENSSSCT00070033675.1">
    <property type="protein sequence ID" value="ENSSSCP00070028104.1"/>
    <property type="gene ID" value="ENSSSCG00070017083.1"/>
</dbReference>
<proteinExistence type="predicted"/>
<organism evidence="2 3">
    <name type="scientific">Sus scrofa</name>
    <name type="common">Pig</name>
    <dbReference type="NCBI Taxonomy" id="9823"/>
    <lineage>
        <taxon>Eukaryota</taxon>
        <taxon>Metazoa</taxon>
        <taxon>Chordata</taxon>
        <taxon>Craniata</taxon>
        <taxon>Vertebrata</taxon>
        <taxon>Euteleostomi</taxon>
        <taxon>Mammalia</taxon>
        <taxon>Eutheria</taxon>
        <taxon>Laurasiatheria</taxon>
        <taxon>Artiodactyla</taxon>
        <taxon>Suina</taxon>
        <taxon>Suidae</taxon>
        <taxon>Sus</taxon>
    </lineage>
</organism>
<sequence>MKKLQHTKVEKRPSGAPWLERSISALESAPSPQPAQGLPRPLPPLCLPEAPCSDSRSGPSSGLNSWLMATPCSLVTSETMIVDLRRSSMCTDCHSPGTQAIPSGICCCLLPTCCSFLDCDEPNLWPPSQPRASSISRSPCGTDHYLCRPATLPRPHSTRPSSTWTELLQQRLCGSTLPTGLASH</sequence>
<dbReference type="AlphaFoldDB" id="A0A4X1UJ27"/>
<dbReference type="Proteomes" id="UP000314985">
    <property type="component" value="Chromosome 12"/>
</dbReference>
<feature type="region of interest" description="Disordered" evidence="1">
    <location>
        <begin position="1"/>
        <end position="40"/>
    </location>
</feature>